<evidence type="ECO:0000313" key="2">
    <source>
        <dbReference type="EMBL" id="RZC44166.1"/>
    </source>
</evidence>
<dbReference type="AlphaFoldDB" id="A0A4Y7I805"/>
<dbReference type="Pfam" id="PF08268">
    <property type="entry name" value="FBA_3"/>
    <property type="match status" value="1"/>
</dbReference>
<dbReference type="Proteomes" id="UP000316621">
    <property type="component" value="Chromosome 1"/>
</dbReference>
<proteinExistence type="predicted"/>
<dbReference type="Gramene" id="RZC44166">
    <property type="protein sequence ID" value="RZC44166"/>
    <property type="gene ID" value="C5167_037106"/>
</dbReference>
<reference evidence="2 3" key="1">
    <citation type="journal article" date="2018" name="Science">
        <title>The opium poppy genome and morphinan production.</title>
        <authorList>
            <person name="Guo L."/>
            <person name="Winzer T."/>
            <person name="Yang X."/>
            <person name="Li Y."/>
            <person name="Ning Z."/>
            <person name="He Z."/>
            <person name="Teodor R."/>
            <person name="Lu Y."/>
            <person name="Bowser T.A."/>
            <person name="Graham I.A."/>
            <person name="Ye K."/>
        </authorList>
    </citation>
    <scope>NUCLEOTIDE SEQUENCE [LARGE SCALE GENOMIC DNA]</scope>
    <source>
        <strain evidence="3">cv. HN1</strain>
        <tissue evidence="2">Leaves</tissue>
    </source>
</reference>
<sequence>MHARNSGTHGFGFMYLSLSYTDDDDDDDEVVREIDGANGVMKSDAHRMSGFHLHLAYDAAAEKYKVVCFYKRKRQYIFKIVTVDVKSDSWRNVLALSSPCLLDDYEAVFANGFLNWLTHDRYPMSGCKVDQGKILSLDVSKEKFYTLDYPNGVSDENGENQRKQNQHNEWLEYNIEVLQNNDVPKLFHNFESNKCVGIIKNPTLKIIFWNTNVRILDEPDERGFISFYTPEDYSYDVELKTFDFISQHRWIFVKWDLNSLVHFQSTFADVKSDSWRNVVDLSSPCLLDDYEAVFANGSLNWLTHDRYDMGGCKADQGKTLSLDVSEEKFYKIDYPKGENEEKQRKRDQRNEWLECNVDILQNNDVSKLFHNLDNFHCVAVVKNPELKIIFWTTNRRILDKPDERGFSRFYTTEFYSYDVDLKTFALISKHTGIFVKWDLNSLVHFNQPLLGPPQRI</sequence>
<dbReference type="PANTHER" id="PTHR31672">
    <property type="entry name" value="BNACNNG10540D PROTEIN"/>
    <property type="match status" value="1"/>
</dbReference>
<dbReference type="EMBL" id="CM010715">
    <property type="protein sequence ID" value="RZC44166.1"/>
    <property type="molecule type" value="Genomic_DNA"/>
</dbReference>
<name>A0A4Y7I805_PAPSO</name>
<organism evidence="2 3">
    <name type="scientific">Papaver somniferum</name>
    <name type="common">Opium poppy</name>
    <dbReference type="NCBI Taxonomy" id="3469"/>
    <lineage>
        <taxon>Eukaryota</taxon>
        <taxon>Viridiplantae</taxon>
        <taxon>Streptophyta</taxon>
        <taxon>Embryophyta</taxon>
        <taxon>Tracheophyta</taxon>
        <taxon>Spermatophyta</taxon>
        <taxon>Magnoliopsida</taxon>
        <taxon>Ranunculales</taxon>
        <taxon>Papaveraceae</taxon>
        <taxon>Papaveroideae</taxon>
        <taxon>Papaver</taxon>
    </lineage>
</organism>
<dbReference type="InterPro" id="IPR050796">
    <property type="entry name" value="SCF_F-box_component"/>
</dbReference>
<protein>
    <recommendedName>
        <fullName evidence="1">F-box associated beta-propeller type 3 domain-containing protein</fullName>
    </recommendedName>
</protein>
<evidence type="ECO:0000259" key="1">
    <source>
        <dbReference type="Pfam" id="PF08268"/>
    </source>
</evidence>
<dbReference type="InterPro" id="IPR013187">
    <property type="entry name" value="F-box-assoc_dom_typ3"/>
</dbReference>
<dbReference type="PANTHER" id="PTHR31672:SF13">
    <property type="entry name" value="F-BOX PROTEIN CPR30-LIKE"/>
    <property type="match status" value="1"/>
</dbReference>
<feature type="domain" description="F-box associated beta-propeller type 3" evidence="1">
    <location>
        <begin position="48"/>
        <end position="155"/>
    </location>
</feature>
<keyword evidence="3" id="KW-1185">Reference proteome</keyword>
<accession>A0A4Y7I805</accession>
<gene>
    <name evidence="2" type="ORF">C5167_037106</name>
</gene>
<evidence type="ECO:0000313" key="3">
    <source>
        <dbReference type="Proteomes" id="UP000316621"/>
    </source>
</evidence>